<sequence>MSNPNVGESSMQHIIKHMECFFKSATYCQTYGVLLQICNILSNIWSASSNLQHIVKHMECFFKSATYYQMTQYYLRNRDLKKKNMEEVDFGLTLTLSMRRISSSSNEIVQLMSNEYNQQG</sequence>
<accession>A0AAV1B6B5</accession>
<organism evidence="1 2">
    <name type="scientific">Vicia faba</name>
    <name type="common">Broad bean</name>
    <name type="synonym">Faba vulgaris</name>
    <dbReference type="NCBI Taxonomy" id="3906"/>
    <lineage>
        <taxon>Eukaryota</taxon>
        <taxon>Viridiplantae</taxon>
        <taxon>Streptophyta</taxon>
        <taxon>Embryophyta</taxon>
        <taxon>Tracheophyta</taxon>
        <taxon>Spermatophyta</taxon>
        <taxon>Magnoliopsida</taxon>
        <taxon>eudicotyledons</taxon>
        <taxon>Gunneridae</taxon>
        <taxon>Pentapetalae</taxon>
        <taxon>rosids</taxon>
        <taxon>fabids</taxon>
        <taxon>Fabales</taxon>
        <taxon>Fabaceae</taxon>
        <taxon>Papilionoideae</taxon>
        <taxon>50 kb inversion clade</taxon>
        <taxon>NPAAA clade</taxon>
        <taxon>Hologalegina</taxon>
        <taxon>IRL clade</taxon>
        <taxon>Fabeae</taxon>
        <taxon>Vicia</taxon>
    </lineage>
</organism>
<dbReference type="AlphaFoldDB" id="A0AAV1B6B5"/>
<evidence type="ECO:0000313" key="2">
    <source>
        <dbReference type="Proteomes" id="UP001157006"/>
    </source>
</evidence>
<protein>
    <submittedName>
        <fullName evidence="1">Uncharacterized protein</fullName>
    </submittedName>
</protein>
<gene>
    <name evidence="1" type="ORF">VFH_VI051040</name>
</gene>
<keyword evidence="2" id="KW-1185">Reference proteome</keyword>
<reference evidence="1 2" key="1">
    <citation type="submission" date="2023-01" db="EMBL/GenBank/DDBJ databases">
        <authorList>
            <person name="Kreplak J."/>
        </authorList>
    </citation>
    <scope>NUCLEOTIDE SEQUENCE [LARGE SCALE GENOMIC DNA]</scope>
</reference>
<dbReference type="Proteomes" id="UP001157006">
    <property type="component" value="Chromosome 6"/>
</dbReference>
<name>A0AAV1B6B5_VICFA</name>
<dbReference type="EMBL" id="OX451741">
    <property type="protein sequence ID" value="CAI8616905.1"/>
    <property type="molecule type" value="Genomic_DNA"/>
</dbReference>
<proteinExistence type="predicted"/>
<evidence type="ECO:0000313" key="1">
    <source>
        <dbReference type="EMBL" id="CAI8616905.1"/>
    </source>
</evidence>